<name>A0A811KKV1_9BILA</name>
<evidence type="ECO:0000256" key="2">
    <source>
        <dbReference type="ARBA" id="ARBA00023125"/>
    </source>
</evidence>
<sequence length="411" mass="45428">MKKIPLGFDLHLDRGSSFHAPCPYTETRVRSPAPRRGESPSRDGERSIDGGGRKVLMVQKMTSPQSACDSKPINLNHPESRDVYDDLIEQKPIVNYDQKPFQDFANNGLDPGSSSPSTLAAVSQAQQSQLSAQAATNYYQQSFMANGVFNSFYPGNLQPYAPQYYQQASTSPESFNGSESQTRIIEGTEVHINSKGKKSRKPRTIYTAQQLQELQKRFEGGQYLTLPERAELANGLGLTQTQVKIWFQNRRSKHKKQKKGPGCTDGNRSRTSDEDGDDSTGISTPNSVEPVNSVMNEDPLKTLNNLSMMNGQNPEHQLGLGAGLGPSLSAPTIPTSSPMIPLPASTNEMPFAHGFTQPALDNTLNPWSTAHPMFPQAPNYTDNKIDMIKYPPYDSMSYYSSQNCFPQQFFG</sequence>
<evidence type="ECO:0000313" key="9">
    <source>
        <dbReference type="EMBL" id="CAD5215714.1"/>
    </source>
</evidence>
<feature type="compositionally biased region" description="Basic and acidic residues" evidence="7">
    <location>
        <begin position="35"/>
        <end position="52"/>
    </location>
</feature>
<feature type="compositionally biased region" description="Polar residues" evidence="7">
    <location>
        <begin position="280"/>
        <end position="294"/>
    </location>
</feature>
<comment type="caution">
    <text evidence="9">The sequence shown here is derived from an EMBL/GenBank/DDBJ whole genome shotgun (WGS) entry which is preliminary data.</text>
</comment>
<dbReference type="InterPro" id="IPR020479">
    <property type="entry name" value="HD_metazoa"/>
</dbReference>
<feature type="DNA-binding region" description="Homeobox" evidence="5">
    <location>
        <begin position="199"/>
        <end position="258"/>
    </location>
</feature>
<dbReference type="FunFam" id="1.10.10.60:FF:000424">
    <property type="entry name" value="ANTP homeobox protein"/>
    <property type="match status" value="1"/>
</dbReference>
<feature type="region of interest" description="Disordered" evidence="7">
    <location>
        <begin position="19"/>
        <end position="52"/>
    </location>
</feature>
<evidence type="ECO:0000256" key="6">
    <source>
        <dbReference type="RuleBase" id="RU000682"/>
    </source>
</evidence>
<dbReference type="Pfam" id="PF00046">
    <property type="entry name" value="Homeodomain"/>
    <property type="match status" value="1"/>
</dbReference>
<keyword evidence="2 5" id="KW-0238">DNA-binding</keyword>
<dbReference type="InterPro" id="IPR001356">
    <property type="entry name" value="HD"/>
</dbReference>
<evidence type="ECO:0000259" key="8">
    <source>
        <dbReference type="PROSITE" id="PS50071"/>
    </source>
</evidence>
<gene>
    <name evidence="9" type="ORF">BOKJ2_LOCUS6231</name>
</gene>
<keyword evidence="4 5" id="KW-0539">Nucleus</keyword>
<dbReference type="PRINTS" id="PR00031">
    <property type="entry name" value="HTHREPRESSR"/>
</dbReference>
<dbReference type="PROSITE" id="PS50071">
    <property type="entry name" value="HOMEOBOX_2"/>
    <property type="match status" value="1"/>
</dbReference>
<dbReference type="Proteomes" id="UP000783686">
    <property type="component" value="Unassembled WGS sequence"/>
</dbReference>
<protein>
    <recommendedName>
        <fullName evidence="8">Homeobox domain-containing protein</fullName>
    </recommendedName>
</protein>
<evidence type="ECO:0000256" key="1">
    <source>
        <dbReference type="ARBA" id="ARBA00004123"/>
    </source>
</evidence>
<evidence type="ECO:0000256" key="5">
    <source>
        <dbReference type="PROSITE-ProRule" id="PRU00108"/>
    </source>
</evidence>
<dbReference type="GO" id="GO:0005634">
    <property type="term" value="C:nucleus"/>
    <property type="evidence" value="ECO:0007669"/>
    <property type="project" value="UniProtKB-SubCell"/>
</dbReference>
<keyword evidence="3 5" id="KW-0371">Homeobox</keyword>
<dbReference type="InterPro" id="IPR017970">
    <property type="entry name" value="Homeobox_CS"/>
</dbReference>
<evidence type="ECO:0000256" key="4">
    <source>
        <dbReference type="ARBA" id="ARBA00023242"/>
    </source>
</evidence>
<accession>A0A811KKV1</accession>
<feature type="compositionally biased region" description="Basic residues" evidence="7">
    <location>
        <begin position="250"/>
        <end position="259"/>
    </location>
</feature>
<comment type="subcellular location">
    <subcellularLocation>
        <location evidence="1 5 6">Nucleus</location>
    </subcellularLocation>
</comment>
<dbReference type="Gene3D" id="1.10.10.60">
    <property type="entry name" value="Homeodomain-like"/>
    <property type="match status" value="1"/>
</dbReference>
<dbReference type="SUPFAM" id="SSF46689">
    <property type="entry name" value="Homeodomain-like"/>
    <property type="match status" value="1"/>
</dbReference>
<evidence type="ECO:0000313" key="10">
    <source>
        <dbReference type="Proteomes" id="UP000614601"/>
    </source>
</evidence>
<dbReference type="PANTHER" id="PTHR24327:SF81">
    <property type="entry name" value="HOMEOTIC PROTEIN DISTAL-LESS-RELATED"/>
    <property type="match status" value="1"/>
</dbReference>
<keyword evidence="10" id="KW-1185">Reference proteome</keyword>
<dbReference type="InterPro" id="IPR050460">
    <property type="entry name" value="Distal-less_Homeobox_TF"/>
</dbReference>
<dbReference type="PRINTS" id="PR00024">
    <property type="entry name" value="HOMEOBOX"/>
</dbReference>
<dbReference type="PANTHER" id="PTHR24327">
    <property type="entry name" value="HOMEOBOX PROTEIN"/>
    <property type="match status" value="1"/>
</dbReference>
<dbReference type="InterPro" id="IPR009057">
    <property type="entry name" value="Homeodomain-like_sf"/>
</dbReference>
<dbReference type="OrthoDB" id="6159439at2759"/>
<feature type="domain" description="Homeobox" evidence="8">
    <location>
        <begin position="197"/>
        <end position="257"/>
    </location>
</feature>
<dbReference type="InterPro" id="IPR000047">
    <property type="entry name" value="HTH_motif"/>
</dbReference>
<dbReference type="PROSITE" id="PS00027">
    <property type="entry name" value="HOMEOBOX_1"/>
    <property type="match status" value="1"/>
</dbReference>
<feature type="region of interest" description="Disordered" evidence="7">
    <location>
        <begin position="249"/>
        <end position="294"/>
    </location>
</feature>
<dbReference type="AlphaFoldDB" id="A0A811KKV1"/>
<reference evidence="9" key="1">
    <citation type="submission" date="2020-09" db="EMBL/GenBank/DDBJ databases">
        <authorList>
            <person name="Kikuchi T."/>
        </authorList>
    </citation>
    <scope>NUCLEOTIDE SEQUENCE</scope>
    <source>
        <strain evidence="9">SH1</strain>
    </source>
</reference>
<dbReference type="EMBL" id="CAJFDH010000003">
    <property type="protein sequence ID" value="CAD5215714.1"/>
    <property type="molecule type" value="Genomic_DNA"/>
</dbReference>
<dbReference type="SMART" id="SM00389">
    <property type="entry name" value="HOX"/>
    <property type="match status" value="1"/>
</dbReference>
<dbReference type="GO" id="GO:0000978">
    <property type="term" value="F:RNA polymerase II cis-regulatory region sequence-specific DNA binding"/>
    <property type="evidence" value="ECO:0007669"/>
    <property type="project" value="TreeGrafter"/>
</dbReference>
<evidence type="ECO:0000256" key="7">
    <source>
        <dbReference type="SAM" id="MobiDB-lite"/>
    </source>
</evidence>
<dbReference type="GO" id="GO:0000981">
    <property type="term" value="F:DNA-binding transcription factor activity, RNA polymerase II-specific"/>
    <property type="evidence" value="ECO:0007669"/>
    <property type="project" value="InterPro"/>
</dbReference>
<dbReference type="Proteomes" id="UP000614601">
    <property type="component" value="Unassembled WGS sequence"/>
</dbReference>
<dbReference type="CDD" id="cd00086">
    <property type="entry name" value="homeodomain"/>
    <property type="match status" value="1"/>
</dbReference>
<organism evidence="9 10">
    <name type="scientific">Bursaphelenchus okinawaensis</name>
    <dbReference type="NCBI Taxonomy" id="465554"/>
    <lineage>
        <taxon>Eukaryota</taxon>
        <taxon>Metazoa</taxon>
        <taxon>Ecdysozoa</taxon>
        <taxon>Nematoda</taxon>
        <taxon>Chromadorea</taxon>
        <taxon>Rhabditida</taxon>
        <taxon>Tylenchina</taxon>
        <taxon>Tylenchomorpha</taxon>
        <taxon>Aphelenchoidea</taxon>
        <taxon>Aphelenchoididae</taxon>
        <taxon>Bursaphelenchus</taxon>
    </lineage>
</organism>
<evidence type="ECO:0000256" key="3">
    <source>
        <dbReference type="ARBA" id="ARBA00023155"/>
    </source>
</evidence>
<dbReference type="EMBL" id="CAJFCW020000003">
    <property type="protein sequence ID" value="CAG9104629.1"/>
    <property type="molecule type" value="Genomic_DNA"/>
</dbReference>
<proteinExistence type="predicted"/>